<dbReference type="PANTHER" id="PTHR23099">
    <property type="entry name" value="TRANSCRIPTIONAL REGULATOR"/>
    <property type="match status" value="1"/>
</dbReference>
<feature type="compositionally biased region" description="Polar residues" evidence="1">
    <location>
        <begin position="176"/>
        <end position="191"/>
    </location>
</feature>
<evidence type="ECO:0000313" key="3">
    <source>
        <dbReference type="EMBL" id="JAS08978.1"/>
    </source>
</evidence>
<dbReference type="Pfam" id="PF17283">
    <property type="entry name" value="Zn_ribbon_SprT"/>
    <property type="match status" value="1"/>
</dbReference>
<reference evidence="3" key="1">
    <citation type="submission" date="2015-12" db="EMBL/GenBank/DDBJ databases">
        <title>De novo transcriptome assembly of four potential Pierce s Disease insect vectors from Arizona vineyards.</title>
        <authorList>
            <person name="Tassone E.E."/>
        </authorList>
    </citation>
    <scope>NUCLEOTIDE SEQUENCE</scope>
</reference>
<feature type="domain" description="SprT-like" evidence="2">
    <location>
        <begin position="552"/>
        <end position="712"/>
    </location>
</feature>
<dbReference type="SUPFAM" id="SSF47095">
    <property type="entry name" value="HMG-box"/>
    <property type="match status" value="1"/>
</dbReference>
<gene>
    <name evidence="3" type="ORF">g.12736</name>
</gene>
<feature type="compositionally biased region" description="Low complexity" evidence="1">
    <location>
        <begin position="79"/>
        <end position="96"/>
    </location>
</feature>
<evidence type="ECO:0000256" key="1">
    <source>
        <dbReference type="SAM" id="MobiDB-lite"/>
    </source>
</evidence>
<dbReference type="GO" id="GO:0006974">
    <property type="term" value="P:DNA damage response"/>
    <property type="evidence" value="ECO:0007669"/>
    <property type="project" value="UniProtKB-ARBA"/>
</dbReference>
<dbReference type="InterPro" id="IPR036910">
    <property type="entry name" value="HMG_box_dom_sf"/>
</dbReference>
<evidence type="ECO:0000259" key="2">
    <source>
        <dbReference type="SMART" id="SM00731"/>
    </source>
</evidence>
<feature type="region of interest" description="Disordered" evidence="1">
    <location>
        <begin position="78"/>
        <end position="97"/>
    </location>
</feature>
<dbReference type="InterPro" id="IPR035240">
    <property type="entry name" value="SprT_Zn_ribbon"/>
</dbReference>
<name>A0A1B6C646_9HEMI</name>
<feature type="compositionally biased region" description="Basic and acidic residues" evidence="1">
    <location>
        <begin position="362"/>
        <end position="373"/>
    </location>
</feature>
<sequence>MSSESKVSGIGSFRNNVRNNFDKQNSKRKSSTGIESTDVSIIEPTIITPKSKSGRNKFLISNSYNKKDIIKNKPEKSLYNKNKNLDNNNCSKSSNLIGKQNKSTGLVLKEINTSNKCNIRIKTNVNVSNKSKLNCSPKSITISPSLVSPHLSPCKIESINCWLSETNKQNDEPKFNKTSTNKKNYTEPSVLSKSKSKSEKDEYEVISPSDASETSDENVAICEDILNKLYGSMWENVRSDVLPQSVKKKNKLTELPKKRRTSIYDVFSSSSSEDRFEQFLESVRKKKQLPKSYNNDVDSLDFINDSSSENDTSMTLYRTQFTKDIKSEASDTFSKRKLDQRTPKKTKVRRKKLKLSFSDSDTENKNRTTAKENKVKTKTVKNCDKGLENDNKLHVSKPPTNYNFWNNLQNDLTPKIKNPHTPDKKCIKNKIVGRDGIQSIKYMPPKSVKTNSKDTNEIKGNESKSNILLTPKVPLLTPKTIKKECFPKFEDDIPKAWGSMEIMNTPLPKSSNTRTSPRLTLSFLSSLSEITGNMKCHPEAVIYKKEYKKKKEELACKLFYLYNKEIFESKLPSDMSIQWNARMRSTSGFCYNKRIFKANKEVVRSSRIVLSSKILDRADRLRDTLVHELCHAATWLVNGMSDGHGPHWRAWATKANYRFPELPIIKRCHDYHIVTKYTYKCVDCGYCIGRHSKSLDTNRKRCGYCRGKFEVFLTSKMSADKAPSEMTDTVKASRTPSAFAMFVKNNYALVKQESKNLRHGDVMKLLGQKFAAVKLAQA</sequence>
<organism evidence="3">
    <name type="scientific">Clastoptera arizonana</name>
    <name type="common">Arizona spittle bug</name>
    <dbReference type="NCBI Taxonomy" id="38151"/>
    <lineage>
        <taxon>Eukaryota</taxon>
        <taxon>Metazoa</taxon>
        <taxon>Ecdysozoa</taxon>
        <taxon>Arthropoda</taxon>
        <taxon>Hexapoda</taxon>
        <taxon>Insecta</taxon>
        <taxon>Pterygota</taxon>
        <taxon>Neoptera</taxon>
        <taxon>Paraneoptera</taxon>
        <taxon>Hemiptera</taxon>
        <taxon>Auchenorrhyncha</taxon>
        <taxon>Cercopoidea</taxon>
        <taxon>Clastopteridae</taxon>
        <taxon>Clastoptera</taxon>
    </lineage>
</organism>
<protein>
    <recommendedName>
        <fullName evidence="2">SprT-like domain-containing protein</fullName>
    </recommendedName>
</protein>
<dbReference type="CDD" id="cd00084">
    <property type="entry name" value="HMG-box_SF"/>
    <property type="match status" value="1"/>
</dbReference>
<dbReference type="SMART" id="SM00731">
    <property type="entry name" value="SprT"/>
    <property type="match status" value="1"/>
</dbReference>
<dbReference type="PANTHER" id="PTHR23099:SF0">
    <property type="entry name" value="GERM CELL NUCLEAR ACIDIC PROTEIN"/>
    <property type="match status" value="1"/>
</dbReference>
<feature type="region of interest" description="Disordered" evidence="1">
    <location>
        <begin position="330"/>
        <end position="373"/>
    </location>
</feature>
<dbReference type="GO" id="GO:0005634">
    <property type="term" value="C:nucleus"/>
    <property type="evidence" value="ECO:0007669"/>
    <property type="project" value="TreeGrafter"/>
</dbReference>
<dbReference type="EMBL" id="GEDC01028320">
    <property type="protein sequence ID" value="JAS08978.1"/>
    <property type="molecule type" value="Transcribed_RNA"/>
</dbReference>
<accession>A0A1B6C646</accession>
<dbReference type="InterPro" id="IPR006640">
    <property type="entry name" value="SprT-like_domain"/>
</dbReference>
<proteinExistence type="predicted"/>
<feature type="compositionally biased region" description="Basic and acidic residues" evidence="1">
    <location>
        <begin position="330"/>
        <end position="342"/>
    </location>
</feature>
<dbReference type="Pfam" id="PF10263">
    <property type="entry name" value="SprT-like"/>
    <property type="match status" value="1"/>
</dbReference>
<feature type="compositionally biased region" description="Basic residues" evidence="1">
    <location>
        <begin position="343"/>
        <end position="354"/>
    </location>
</feature>
<feature type="region of interest" description="Disordered" evidence="1">
    <location>
        <begin position="1"/>
        <end position="35"/>
    </location>
</feature>
<dbReference type="AlphaFoldDB" id="A0A1B6C646"/>
<feature type="region of interest" description="Disordered" evidence="1">
    <location>
        <begin position="170"/>
        <end position="211"/>
    </location>
</feature>